<name>B7LE71_ECO55</name>
<keyword evidence="2" id="KW-1185">Reference proteome</keyword>
<gene>
    <name evidence="1" type="ordered locus">EC55989_1020</name>
</gene>
<dbReference type="KEGG" id="eck:EC55989_1020"/>
<accession>B7LE71</accession>
<proteinExistence type="predicted"/>
<evidence type="ECO:0000313" key="1">
    <source>
        <dbReference type="EMBL" id="CAU96882.1"/>
    </source>
</evidence>
<organism evidence="1 2">
    <name type="scientific">Escherichia coli (strain 55989 / EAEC)</name>
    <dbReference type="NCBI Taxonomy" id="585055"/>
    <lineage>
        <taxon>Bacteria</taxon>
        <taxon>Pseudomonadati</taxon>
        <taxon>Pseudomonadota</taxon>
        <taxon>Gammaproteobacteria</taxon>
        <taxon>Enterobacterales</taxon>
        <taxon>Enterobacteriaceae</taxon>
        <taxon>Escherichia</taxon>
    </lineage>
</organism>
<dbReference type="EMBL" id="CU928145">
    <property type="protein sequence ID" value="CAU96882.1"/>
    <property type="molecule type" value="Genomic_DNA"/>
</dbReference>
<dbReference type="AlphaFoldDB" id="B7LE71"/>
<sequence length="70" mass="7985">MAEAQRFELWNPFGSPVFKTEEKQIKISAIREIAEKLIKFNTKKNQGIRKLLIASIPSLFARNFSGLSTC</sequence>
<reference evidence="2" key="1">
    <citation type="journal article" date="2009" name="PLoS Genet.">
        <title>Organised genome dynamics in the Escherichia coli species results in highly diverse adaptive paths.</title>
        <authorList>
            <person name="Touchon M."/>
            <person name="Hoede C."/>
            <person name="Tenaillon O."/>
            <person name="Barbe V."/>
            <person name="Baeriswyl S."/>
            <person name="Bidet P."/>
            <person name="Bingen E."/>
            <person name="Bonacorsi S."/>
            <person name="Bouchier C."/>
            <person name="Bouvet O."/>
            <person name="Calteau A."/>
            <person name="Chiapello H."/>
            <person name="Clermont O."/>
            <person name="Cruveiller S."/>
            <person name="Danchin A."/>
            <person name="Diard M."/>
            <person name="Dossat C."/>
            <person name="Karoui M.E."/>
            <person name="Frapy E."/>
            <person name="Garry L."/>
            <person name="Ghigo J.M."/>
            <person name="Gilles A.M."/>
            <person name="Johnson J."/>
            <person name="Le Bouguenec C."/>
            <person name="Lescat M."/>
            <person name="Mangenot S."/>
            <person name="Martinez-Jehanne V."/>
            <person name="Matic I."/>
            <person name="Nassif X."/>
            <person name="Oztas S."/>
            <person name="Petit M.A."/>
            <person name="Pichon C."/>
            <person name="Rouy Z."/>
            <person name="Ruf C.S."/>
            <person name="Schneider D."/>
            <person name="Tourret J."/>
            <person name="Vacherie B."/>
            <person name="Vallenet D."/>
            <person name="Medigue C."/>
            <person name="Rocha E.P.C."/>
            <person name="Denamur E."/>
        </authorList>
    </citation>
    <scope>NUCLEOTIDE SEQUENCE [LARGE SCALE GENOMIC DNA]</scope>
    <source>
        <strain evidence="2">55989 / EAEC</strain>
    </source>
</reference>
<evidence type="ECO:0000313" key="2">
    <source>
        <dbReference type="Proteomes" id="UP000000746"/>
    </source>
</evidence>
<protein>
    <submittedName>
        <fullName evidence="1">Uncharacterized protein</fullName>
    </submittedName>
</protein>
<dbReference type="Proteomes" id="UP000000746">
    <property type="component" value="Chromosome"/>
</dbReference>
<dbReference type="HOGENOM" id="CLU_2751359_0_0_6"/>